<name>I4BWZ3_ACEMN</name>
<reference evidence="2" key="1">
    <citation type="journal article" date="2013" name="Stand. Genomic Sci.">
        <title>Complete genome sequence of the moderate thermophile Anaerobaculum mobile type strain (NGA(T)).</title>
        <authorList>
            <person name="Mavromatis K."/>
            <person name="Stackebrandt E."/>
            <person name="Held B."/>
            <person name="Lapidus A."/>
            <person name="Nolan M."/>
            <person name="Lucas S."/>
            <person name="Hammon N."/>
            <person name="Deshpande S."/>
            <person name="Cheng J.F."/>
            <person name="Tapia R."/>
            <person name="Goodwin L.A."/>
            <person name="Pitluck S."/>
            <person name="Liolios K."/>
            <person name="Pagani I."/>
            <person name="Ivanova N."/>
            <person name="Mikhailova N."/>
            <person name="Huntemann M."/>
            <person name="Pati A."/>
            <person name="Chen A."/>
            <person name="Palaniappan K."/>
            <person name="Land M."/>
            <person name="Rohde M."/>
            <person name="Spring S."/>
            <person name="Goker M."/>
            <person name="Woyke T."/>
            <person name="Detter J.C."/>
            <person name="Bristow J."/>
            <person name="Eisen J.A."/>
            <person name="Markowitz V."/>
            <person name="Hugenholtz P."/>
            <person name="Klenk H.P."/>
            <person name="Kyrpides N.C."/>
        </authorList>
    </citation>
    <scope>NUCLEOTIDE SEQUENCE</scope>
    <source>
        <strain evidence="2">ATCC BAA-54 / DSM 13181 / NGA</strain>
    </source>
</reference>
<dbReference type="PANTHER" id="PTHR33988">
    <property type="entry name" value="ENDORIBONUCLEASE MAZF-RELATED"/>
    <property type="match status" value="1"/>
</dbReference>
<accession>I4BWZ3</accession>
<proteinExistence type="predicted"/>
<sequence length="119" mass="13345">MREMSGGKSRFPDRGDIVIIDLKPARGHEQGGNPRPVLVLSPYEYNVRSGLCLVVPFTSQKKGYPFEVDCEKYSMKTSGVVLADAIGNIDWRARNARFIEQADEDLINEVMSKLLTLLD</sequence>
<dbReference type="HOGENOM" id="CLU_121823_2_3_0"/>
<dbReference type="Proteomes" id="UP000006061">
    <property type="component" value="Chromosome"/>
</dbReference>
<protein>
    <submittedName>
        <fullName evidence="1">Growth inhibitor</fullName>
    </submittedName>
</protein>
<dbReference type="GO" id="GO:0003677">
    <property type="term" value="F:DNA binding"/>
    <property type="evidence" value="ECO:0007669"/>
    <property type="project" value="InterPro"/>
</dbReference>
<keyword evidence="2" id="KW-1185">Reference proteome</keyword>
<evidence type="ECO:0000313" key="2">
    <source>
        <dbReference type="Proteomes" id="UP000006061"/>
    </source>
</evidence>
<dbReference type="STRING" id="891968.Anamo_1182"/>
<dbReference type="GO" id="GO:0004521">
    <property type="term" value="F:RNA endonuclease activity"/>
    <property type="evidence" value="ECO:0007669"/>
    <property type="project" value="TreeGrafter"/>
</dbReference>
<dbReference type="Pfam" id="PF02452">
    <property type="entry name" value="PemK_toxin"/>
    <property type="match status" value="1"/>
</dbReference>
<dbReference type="PANTHER" id="PTHR33988:SF3">
    <property type="entry name" value="ENDORIBONUCLEASE TOXIN CHPB-RELATED"/>
    <property type="match status" value="1"/>
</dbReference>
<dbReference type="GO" id="GO:0016075">
    <property type="term" value="P:rRNA catabolic process"/>
    <property type="evidence" value="ECO:0007669"/>
    <property type="project" value="TreeGrafter"/>
</dbReference>
<dbReference type="SUPFAM" id="SSF50118">
    <property type="entry name" value="Cell growth inhibitor/plasmid maintenance toxic component"/>
    <property type="match status" value="1"/>
</dbReference>
<dbReference type="InterPro" id="IPR011067">
    <property type="entry name" value="Plasmid_toxin/cell-grow_inhib"/>
</dbReference>
<dbReference type="AlphaFoldDB" id="I4BWZ3"/>
<dbReference type="Gene3D" id="2.30.30.110">
    <property type="match status" value="1"/>
</dbReference>
<dbReference type="GO" id="GO:0006402">
    <property type="term" value="P:mRNA catabolic process"/>
    <property type="evidence" value="ECO:0007669"/>
    <property type="project" value="TreeGrafter"/>
</dbReference>
<gene>
    <name evidence="1" type="ordered locus">Anamo_1182</name>
</gene>
<organism evidence="1 2">
    <name type="scientific">Acetomicrobium mobile (strain ATCC BAA-54 / DSM 13181 / JCM 12221 / NGA)</name>
    <name type="common">Anaerobaculum mobile</name>
    <dbReference type="NCBI Taxonomy" id="891968"/>
    <lineage>
        <taxon>Bacteria</taxon>
        <taxon>Thermotogati</taxon>
        <taxon>Synergistota</taxon>
        <taxon>Synergistia</taxon>
        <taxon>Synergistales</taxon>
        <taxon>Acetomicrobiaceae</taxon>
        <taxon>Acetomicrobium</taxon>
    </lineage>
</organism>
<dbReference type="eggNOG" id="COG2337">
    <property type="taxonomic scope" value="Bacteria"/>
</dbReference>
<evidence type="ECO:0000313" key="1">
    <source>
        <dbReference type="EMBL" id="AFM21800.1"/>
    </source>
</evidence>
<dbReference type="InterPro" id="IPR003477">
    <property type="entry name" value="PemK-like"/>
</dbReference>
<dbReference type="EMBL" id="CP003198">
    <property type="protein sequence ID" value="AFM21800.1"/>
    <property type="molecule type" value="Genomic_DNA"/>
</dbReference>
<dbReference type="KEGG" id="amo:Anamo_1182"/>